<sequence length="180" mass="21293">MRALSYITFFLLLFSSCIPTRIAPNIKEDKVMVAKKFKKGLPKRSSFIFEDPKNANEFYQFINYKFKLNDKDVAWNAPFIINKEEYYLSFHEVERTSSTINLAPMIIDAALEANEVNPVLENLYTSRSGKWYVVLTVNDQDFKDCLKDNYLKRDEIVTFLRQLRKEYLSTSNYNKYLLMD</sequence>
<gene>
    <name evidence="1" type="ORF">ACFSR1_18510</name>
</gene>
<dbReference type="PROSITE" id="PS51257">
    <property type="entry name" value="PROKAR_LIPOPROTEIN"/>
    <property type="match status" value="1"/>
</dbReference>
<evidence type="ECO:0000313" key="2">
    <source>
        <dbReference type="Proteomes" id="UP001597319"/>
    </source>
</evidence>
<dbReference type="EMBL" id="JBHULE010000022">
    <property type="protein sequence ID" value="MFD2564677.1"/>
    <property type="molecule type" value="Genomic_DNA"/>
</dbReference>
<keyword evidence="2" id="KW-1185">Reference proteome</keyword>
<accession>A0ABW5LJW2</accession>
<dbReference type="RefSeq" id="WP_378173272.1">
    <property type="nucleotide sequence ID" value="NZ_JBHULE010000022.1"/>
</dbReference>
<proteinExistence type="predicted"/>
<protein>
    <recommendedName>
        <fullName evidence="3">Lipoprotein</fullName>
    </recommendedName>
</protein>
<organism evidence="1 2">
    <name type="scientific">Aquimarina rubra</name>
    <dbReference type="NCBI Taxonomy" id="1920033"/>
    <lineage>
        <taxon>Bacteria</taxon>
        <taxon>Pseudomonadati</taxon>
        <taxon>Bacteroidota</taxon>
        <taxon>Flavobacteriia</taxon>
        <taxon>Flavobacteriales</taxon>
        <taxon>Flavobacteriaceae</taxon>
        <taxon>Aquimarina</taxon>
    </lineage>
</organism>
<name>A0ABW5LJW2_9FLAO</name>
<comment type="caution">
    <text evidence="1">The sequence shown here is derived from an EMBL/GenBank/DDBJ whole genome shotgun (WGS) entry which is preliminary data.</text>
</comment>
<evidence type="ECO:0008006" key="3">
    <source>
        <dbReference type="Google" id="ProtNLM"/>
    </source>
</evidence>
<dbReference type="Proteomes" id="UP001597319">
    <property type="component" value="Unassembled WGS sequence"/>
</dbReference>
<reference evidence="2" key="1">
    <citation type="journal article" date="2019" name="Int. J. Syst. Evol. Microbiol.">
        <title>The Global Catalogue of Microorganisms (GCM) 10K type strain sequencing project: providing services to taxonomists for standard genome sequencing and annotation.</title>
        <authorList>
            <consortium name="The Broad Institute Genomics Platform"/>
            <consortium name="The Broad Institute Genome Sequencing Center for Infectious Disease"/>
            <person name="Wu L."/>
            <person name="Ma J."/>
        </authorList>
    </citation>
    <scope>NUCLEOTIDE SEQUENCE [LARGE SCALE GENOMIC DNA]</scope>
    <source>
        <strain evidence="2">KCTC 52274</strain>
    </source>
</reference>
<evidence type="ECO:0000313" key="1">
    <source>
        <dbReference type="EMBL" id="MFD2564677.1"/>
    </source>
</evidence>